<dbReference type="OrthoDB" id="9774531at2"/>
<dbReference type="GO" id="GO:0009234">
    <property type="term" value="P:menaquinone biosynthetic process"/>
    <property type="evidence" value="ECO:0007669"/>
    <property type="project" value="UniProtKB-UniPathway"/>
</dbReference>
<sequence length="384" mass="41791">MSRTEPATVTRIATITVSLLQLPLVQRGSRKRPAGARPRFAQHALVRVTDDSGMSGWGEVPGVSDEEWLTLVREFAPALLRHPWQRPTETVSAWADLTWRPRVAAGLDAACWDLWSRHRETPLAHTLGGDRTAITAGVTLGRQPSLDTLVTEVNRQVGAGFRRVRLEVEPGWDLDVVRAVQQSYPFLVLQVNAAGRYTEAPEDLERLRALDECGLVTIEQPFADDDLTAHARLRRDLRTPIALNTSVTSLAALDEAMRMEAGDALNLRVAQLGGLTPARRAHDRAADAGWQVWCGSDGESGVGRAAIVALSALPGITLPSEMPGAGGWFSRDVVTPPVRAHDGITPIPLTQPGLGHEIDENTVRALTVESVFLGPEDRRQGSRI</sequence>
<dbReference type="EMBL" id="RJMB01000026">
    <property type="protein sequence ID" value="RNL82108.1"/>
    <property type="molecule type" value="Genomic_DNA"/>
</dbReference>
<evidence type="ECO:0000259" key="2">
    <source>
        <dbReference type="SMART" id="SM00922"/>
    </source>
</evidence>
<dbReference type="PANTHER" id="PTHR48073:SF5">
    <property type="entry name" value="O-SUCCINYLBENZOATE SYNTHASE"/>
    <property type="match status" value="1"/>
</dbReference>
<proteinExistence type="predicted"/>
<accession>A0A3N0E2N2</accession>
<evidence type="ECO:0000313" key="4">
    <source>
        <dbReference type="Proteomes" id="UP000269198"/>
    </source>
</evidence>
<keyword evidence="1" id="KW-0479">Metal-binding</keyword>
<protein>
    <submittedName>
        <fullName evidence="3">O-succinylbenzoate synthase</fullName>
    </submittedName>
</protein>
<dbReference type="Proteomes" id="UP000269198">
    <property type="component" value="Unassembled WGS sequence"/>
</dbReference>
<dbReference type="UniPathway" id="UPA00079"/>
<dbReference type="AlphaFoldDB" id="A0A3N0E2N2"/>
<keyword evidence="4" id="KW-1185">Reference proteome</keyword>
<dbReference type="InterPro" id="IPR036849">
    <property type="entry name" value="Enolase-like_C_sf"/>
</dbReference>
<dbReference type="InterPro" id="IPR029017">
    <property type="entry name" value="Enolase-like_N"/>
</dbReference>
<comment type="caution">
    <text evidence="3">The sequence shown here is derived from an EMBL/GenBank/DDBJ whole genome shotgun (WGS) entry which is preliminary data.</text>
</comment>
<dbReference type="RefSeq" id="WP_123203020.1">
    <property type="nucleotide sequence ID" value="NZ_RJMB01000026.1"/>
</dbReference>
<evidence type="ECO:0000256" key="1">
    <source>
        <dbReference type="ARBA" id="ARBA00022723"/>
    </source>
</evidence>
<organism evidence="3 4">
    <name type="scientific">Halostreptopolyspora alba</name>
    <dbReference type="NCBI Taxonomy" id="2487137"/>
    <lineage>
        <taxon>Bacteria</taxon>
        <taxon>Bacillati</taxon>
        <taxon>Actinomycetota</taxon>
        <taxon>Actinomycetes</taxon>
        <taxon>Streptosporangiales</taxon>
        <taxon>Nocardiopsidaceae</taxon>
        <taxon>Halostreptopolyspora</taxon>
    </lineage>
</organism>
<dbReference type="SUPFAM" id="SSF51604">
    <property type="entry name" value="Enolase C-terminal domain-like"/>
    <property type="match status" value="1"/>
</dbReference>
<evidence type="ECO:0000313" key="3">
    <source>
        <dbReference type="EMBL" id="RNL82108.1"/>
    </source>
</evidence>
<name>A0A3N0E2N2_9ACTN</name>
<dbReference type="InterPro" id="IPR013341">
    <property type="entry name" value="Mandelate_racemase_N_dom"/>
</dbReference>
<dbReference type="InterPro" id="IPR029065">
    <property type="entry name" value="Enolase_C-like"/>
</dbReference>
<feature type="domain" description="Mandelate racemase/muconate lactonizing enzyme C-terminal" evidence="2">
    <location>
        <begin position="146"/>
        <end position="240"/>
    </location>
</feature>
<dbReference type="SUPFAM" id="SSF54826">
    <property type="entry name" value="Enolase N-terminal domain-like"/>
    <property type="match status" value="1"/>
</dbReference>
<dbReference type="SMART" id="SM00922">
    <property type="entry name" value="MR_MLE"/>
    <property type="match status" value="1"/>
</dbReference>
<gene>
    <name evidence="3" type="ORF">EFW17_20300</name>
</gene>
<dbReference type="GO" id="GO:0046872">
    <property type="term" value="F:metal ion binding"/>
    <property type="evidence" value="ECO:0007669"/>
    <property type="project" value="UniProtKB-KW"/>
</dbReference>
<dbReference type="PANTHER" id="PTHR48073">
    <property type="entry name" value="O-SUCCINYLBENZOATE SYNTHASE-RELATED"/>
    <property type="match status" value="1"/>
</dbReference>
<dbReference type="Gene3D" id="3.30.390.10">
    <property type="entry name" value="Enolase-like, N-terminal domain"/>
    <property type="match status" value="1"/>
</dbReference>
<reference evidence="3 4" key="1">
    <citation type="submission" date="2018-11" db="EMBL/GenBank/DDBJ databases">
        <title>The genome draft of YIM 96095.</title>
        <authorList>
            <person name="Tang S.-K."/>
            <person name="Chunyu W.-X."/>
            <person name="Feng Y.-Z."/>
        </authorList>
    </citation>
    <scope>NUCLEOTIDE SEQUENCE [LARGE SCALE GENOMIC DNA]</scope>
    <source>
        <strain evidence="3 4">YIM 96095</strain>
    </source>
</reference>
<dbReference type="Gene3D" id="3.20.20.120">
    <property type="entry name" value="Enolase-like C-terminal domain"/>
    <property type="match status" value="1"/>
</dbReference>
<dbReference type="UniPathway" id="UPA01057">
    <property type="reaction ID" value="UER00165"/>
</dbReference>
<dbReference type="InterPro" id="IPR013342">
    <property type="entry name" value="Mandelate_racemase_C"/>
</dbReference>
<dbReference type="Pfam" id="PF13378">
    <property type="entry name" value="MR_MLE_C"/>
    <property type="match status" value="1"/>
</dbReference>
<dbReference type="GO" id="GO:0016854">
    <property type="term" value="F:racemase and epimerase activity"/>
    <property type="evidence" value="ECO:0007669"/>
    <property type="project" value="UniProtKB-ARBA"/>
</dbReference>
<dbReference type="Pfam" id="PF02746">
    <property type="entry name" value="MR_MLE_N"/>
    <property type="match status" value="1"/>
</dbReference>